<accession>A0ACB9FMT0</accession>
<dbReference type="Proteomes" id="UP001055879">
    <property type="component" value="Linkage Group LG01"/>
</dbReference>
<dbReference type="EMBL" id="CM042047">
    <property type="protein sequence ID" value="KAI3772455.1"/>
    <property type="molecule type" value="Genomic_DNA"/>
</dbReference>
<organism evidence="1 2">
    <name type="scientific">Arctium lappa</name>
    <name type="common">Greater burdock</name>
    <name type="synonym">Lappa major</name>
    <dbReference type="NCBI Taxonomy" id="4217"/>
    <lineage>
        <taxon>Eukaryota</taxon>
        <taxon>Viridiplantae</taxon>
        <taxon>Streptophyta</taxon>
        <taxon>Embryophyta</taxon>
        <taxon>Tracheophyta</taxon>
        <taxon>Spermatophyta</taxon>
        <taxon>Magnoliopsida</taxon>
        <taxon>eudicotyledons</taxon>
        <taxon>Gunneridae</taxon>
        <taxon>Pentapetalae</taxon>
        <taxon>asterids</taxon>
        <taxon>campanulids</taxon>
        <taxon>Asterales</taxon>
        <taxon>Asteraceae</taxon>
        <taxon>Carduoideae</taxon>
        <taxon>Cardueae</taxon>
        <taxon>Arctiinae</taxon>
        <taxon>Arctium</taxon>
    </lineage>
</organism>
<protein>
    <submittedName>
        <fullName evidence="1">Uncharacterized protein</fullName>
    </submittedName>
</protein>
<name>A0ACB9FMT0_ARCLA</name>
<comment type="caution">
    <text evidence="1">The sequence shown here is derived from an EMBL/GenBank/DDBJ whole genome shotgun (WGS) entry which is preliminary data.</text>
</comment>
<evidence type="ECO:0000313" key="1">
    <source>
        <dbReference type="EMBL" id="KAI3772455.1"/>
    </source>
</evidence>
<keyword evidence="2" id="KW-1185">Reference proteome</keyword>
<evidence type="ECO:0000313" key="2">
    <source>
        <dbReference type="Proteomes" id="UP001055879"/>
    </source>
</evidence>
<reference evidence="1 2" key="2">
    <citation type="journal article" date="2022" name="Mol. Ecol. Resour.">
        <title>The genomes of chicory, endive, great burdock and yacon provide insights into Asteraceae paleo-polyploidization history and plant inulin production.</title>
        <authorList>
            <person name="Fan W."/>
            <person name="Wang S."/>
            <person name="Wang H."/>
            <person name="Wang A."/>
            <person name="Jiang F."/>
            <person name="Liu H."/>
            <person name="Zhao H."/>
            <person name="Xu D."/>
            <person name="Zhang Y."/>
        </authorList>
    </citation>
    <scope>NUCLEOTIDE SEQUENCE [LARGE SCALE GENOMIC DNA]</scope>
    <source>
        <strain evidence="2">cv. Niubang</strain>
    </source>
</reference>
<proteinExistence type="predicted"/>
<reference evidence="2" key="1">
    <citation type="journal article" date="2022" name="Mol. Ecol. Resour.">
        <title>The genomes of chicory, endive, great burdock and yacon provide insights into Asteraceae palaeo-polyploidization history and plant inulin production.</title>
        <authorList>
            <person name="Fan W."/>
            <person name="Wang S."/>
            <person name="Wang H."/>
            <person name="Wang A."/>
            <person name="Jiang F."/>
            <person name="Liu H."/>
            <person name="Zhao H."/>
            <person name="Xu D."/>
            <person name="Zhang Y."/>
        </authorList>
    </citation>
    <scope>NUCLEOTIDE SEQUENCE [LARGE SCALE GENOMIC DNA]</scope>
    <source>
        <strain evidence="2">cv. Niubang</strain>
    </source>
</reference>
<sequence length="204" mass="22839">MGDKSGPWEWAQRISETDSDPHGLRVGGNFYRPHITLGLQNIKEVAICSYNLRLSPVLNLRFPFCLIDLTHSNSLNSGFNHDHVTCKKESSFHRCFVEMDTSNPAVLVNADLLRSYVGRRVRTVIQVIRPDAGGLIGKSADEKQIVVKGHLPSPLTTFVEVIGVADTTQSIRAEIMTNFGDTFDTNNFNQLCQHANGEFRHLFI</sequence>
<gene>
    <name evidence="1" type="ORF">L6452_03641</name>
</gene>